<sequence>MMIKTIAAVFSLALGVTLPAIAQAQAAPPKTAFVKLGTGVPAVLYEPANPGDKSAIAVFVMHAGGDYLQFSACTELSQRGYRVLCANNSTGKSGSGSDIGIDKMLIEAKLGVDYLRNRGDVRKVVLLGHSGGGALMAAYQNIAENGLKACQGPEKILKCPDSVAGLTPADGLMLVDANYGLGGMVLFSLDPAVVDEASGQAFNPDFDLFDPKNGFDAEGSHYSRDFVASFQKAVGQRNTRLIDAALARLAAIESGHGRFADDEPFTVPGANYSAPNNKLYAQDISLLSHTSKPRPLLHKDGSSTTEIVRSVRVPQNTALMTRSFREGALRTTVKTFLSTYSVRVGPDFSYDADSIRGVDWQSSYTTPIGSVQKISAPLLAMGMTAGWEYLAAEMIYENAASADKSIAFVEGAGHLYTTCKECEKTEGAFGDTLKTTYDHIDRWLAAPGRF</sequence>
<dbReference type="RefSeq" id="WP_306413343.1">
    <property type="nucleotide sequence ID" value="NZ_JANFPI010000012.1"/>
</dbReference>
<dbReference type="SUPFAM" id="SSF53474">
    <property type="entry name" value="alpha/beta-Hydrolases"/>
    <property type="match status" value="1"/>
</dbReference>
<keyword evidence="1" id="KW-0732">Signal</keyword>
<dbReference type="Proteomes" id="UP001208771">
    <property type="component" value="Unassembled WGS sequence"/>
</dbReference>
<dbReference type="InterPro" id="IPR029058">
    <property type="entry name" value="AB_hydrolase_fold"/>
</dbReference>
<dbReference type="EMBL" id="JANFPI010000012">
    <property type="protein sequence ID" value="MCX8999840.1"/>
    <property type="molecule type" value="Genomic_DNA"/>
</dbReference>
<keyword evidence="3" id="KW-1185">Reference proteome</keyword>
<gene>
    <name evidence="2" type="ORF">NOF55_22305</name>
</gene>
<accession>A0AAE3N5V9</accession>
<proteinExistence type="predicted"/>
<organism evidence="2 3">
    <name type="scientific">Ectorhizobium quercum</name>
    <dbReference type="NCBI Taxonomy" id="2965071"/>
    <lineage>
        <taxon>Bacteria</taxon>
        <taxon>Pseudomonadati</taxon>
        <taxon>Pseudomonadota</taxon>
        <taxon>Alphaproteobacteria</taxon>
        <taxon>Hyphomicrobiales</taxon>
        <taxon>Rhizobiaceae</taxon>
        <taxon>Ectorhizobium</taxon>
    </lineage>
</organism>
<protein>
    <recommendedName>
        <fullName evidence="4">Alpha/beta hydrolase</fullName>
    </recommendedName>
</protein>
<feature type="signal peptide" evidence="1">
    <location>
        <begin position="1"/>
        <end position="22"/>
    </location>
</feature>
<dbReference type="Gene3D" id="3.40.50.1820">
    <property type="entry name" value="alpha/beta hydrolase"/>
    <property type="match status" value="1"/>
</dbReference>
<evidence type="ECO:0000313" key="3">
    <source>
        <dbReference type="Proteomes" id="UP001208771"/>
    </source>
</evidence>
<evidence type="ECO:0000313" key="2">
    <source>
        <dbReference type="EMBL" id="MCX8999840.1"/>
    </source>
</evidence>
<reference evidence="2" key="1">
    <citation type="submission" date="2022-07" db="EMBL/GenBank/DDBJ databases">
        <title>Ectorhizobium quercum gen.nov., sp. nov.</title>
        <authorList>
            <person name="Ma T."/>
            <person name="Li Y."/>
        </authorList>
    </citation>
    <scope>NUCLEOTIDE SEQUENCE</scope>
    <source>
        <strain evidence="2">BDR2-2</strain>
    </source>
</reference>
<feature type="chain" id="PRO_5042148885" description="Alpha/beta hydrolase" evidence="1">
    <location>
        <begin position="23"/>
        <end position="450"/>
    </location>
</feature>
<evidence type="ECO:0000256" key="1">
    <source>
        <dbReference type="SAM" id="SignalP"/>
    </source>
</evidence>
<dbReference type="AlphaFoldDB" id="A0AAE3N5V9"/>
<name>A0AAE3N5V9_9HYPH</name>
<comment type="caution">
    <text evidence="2">The sequence shown here is derived from an EMBL/GenBank/DDBJ whole genome shotgun (WGS) entry which is preliminary data.</text>
</comment>
<evidence type="ECO:0008006" key="4">
    <source>
        <dbReference type="Google" id="ProtNLM"/>
    </source>
</evidence>